<name>A0ABN7ASE7_9HEMI</name>
<dbReference type="Proteomes" id="UP001307889">
    <property type="component" value="Chromosome 5"/>
</dbReference>
<dbReference type="EMBL" id="AP028913">
    <property type="protein sequence ID" value="BES94868.1"/>
    <property type="molecule type" value="Genomic_DNA"/>
</dbReference>
<evidence type="ECO:0000256" key="1">
    <source>
        <dbReference type="SAM" id="MobiDB-lite"/>
    </source>
</evidence>
<reference evidence="2 3" key="1">
    <citation type="submission" date="2023-09" db="EMBL/GenBank/DDBJ databases">
        <title>Nesidiocoris tenuis whole genome shotgun sequence.</title>
        <authorList>
            <person name="Shibata T."/>
            <person name="Shimoda M."/>
            <person name="Kobayashi T."/>
            <person name="Uehara T."/>
        </authorList>
    </citation>
    <scope>NUCLEOTIDE SEQUENCE [LARGE SCALE GENOMIC DNA]</scope>
    <source>
        <strain evidence="2 3">Japan</strain>
    </source>
</reference>
<feature type="region of interest" description="Disordered" evidence="1">
    <location>
        <begin position="1"/>
        <end position="20"/>
    </location>
</feature>
<evidence type="ECO:0000313" key="3">
    <source>
        <dbReference type="Proteomes" id="UP001307889"/>
    </source>
</evidence>
<gene>
    <name evidence="2" type="ORF">NTJ_07677</name>
</gene>
<evidence type="ECO:0000313" key="2">
    <source>
        <dbReference type="EMBL" id="BES94868.1"/>
    </source>
</evidence>
<accession>A0ABN7ASE7</accession>
<organism evidence="2 3">
    <name type="scientific">Nesidiocoris tenuis</name>
    <dbReference type="NCBI Taxonomy" id="355587"/>
    <lineage>
        <taxon>Eukaryota</taxon>
        <taxon>Metazoa</taxon>
        <taxon>Ecdysozoa</taxon>
        <taxon>Arthropoda</taxon>
        <taxon>Hexapoda</taxon>
        <taxon>Insecta</taxon>
        <taxon>Pterygota</taxon>
        <taxon>Neoptera</taxon>
        <taxon>Paraneoptera</taxon>
        <taxon>Hemiptera</taxon>
        <taxon>Heteroptera</taxon>
        <taxon>Panheteroptera</taxon>
        <taxon>Cimicomorpha</taxon>
        <taxon>Miridae</taxon>
        <taxon>Dicyphina</taxon>
        <taxon>Nesidiocoris</taxon>
    </lineage>
</organism>
<proteinExistence type="predicted"/>
<sequence length="69" mass="7613">MPIAREEVRAGESADAQDSLSKRKSSLLSCLCQGEQLSQYKTSLFWNHRIEGGSGIGLSSLVDPFVDRR</sequence>
<feature type="compositionally biased region" description="Basic and acidic residues" evidence="1">
    <location>
        <begin position="1"/>
        <end position="12"/>
    </location>
</feature>
<protein>
    <submittedName>
        <fullName evidence="2">Uncharacterized protein</fullName>
    </submittedName>
</protein>
<keyword evidence="3" id="KW-1185">Reference proteome</keyword>